<keyword evidence="2" id="KW-0378">Hydrolase</keyword>
<proteinExistence type="predicted"/>
<dbReference type="Pfam" id="PF12706">
    <property type="entry name" value="Lactamase_B_2"/>
    <property type="match status" value="1"/>
</dbReference>
<organism evidence="2">
    <name type="scientific">metagenome</name>
    <dbReference type="NCBI Taxonomy" id="256318"/>
    <lineage>
        <taxon>unclassified sequences</taxon>
        <taxon>metagenomes</taxon>
    </lineage>
</organism>
<dbReference type="Gene3D" id="3.60.15.10">
    <property type="entry name" value="Ribonuclease Z/Hydroxyacylglutathione hydrolase-like"/>
    <property type="match status" value="1"/>
</dbReference>
<gene>
    <name evidence="2" type="ORF">DF3PB_1930010</name>
</gene>
<dbReference type="CDD" id="cd07715">
    <property type="entry name" value="TaR3-like_MBL-fold"/>
    <property type="match status" value="1"/>
</dbReference>
<feature type="domain" description="Metallo-beta-lactamase" evidence="1">
    <location>
        <begin position="26"/>
        <end position="215"/>
    </location>
</feature>
<dbReference type="AlphaFoldDB" id="A0A380TCY5"/>
<dbReference type="InterPro" id="IPR001279">
    <property type="entry name" value="Metallo-B-lactamas"/>
</dbReference>
<dbReference type="PANTHER" id="PTHR42663">
    <property type="entry name" value="HYDROLASE C777.06C-RELATED-RELATED"/>
    <property type="match status" value="1"/>
</dbReference>
<evidence type="ECO:0000313" key="2">
    <source>
        <dbReference type="EMBL" id="SUS05405.1"/>
    </source>
</evidence>
<dbReference type="PANTHER" id="PTHR42663:SF4">
    <property type="entry name" value="SLL1036 PROTEIN"/>
    <property type="match status" value="1"/>
</dbReference>
<name>A0A380TCY5_9ZZZZ</name>
<sequence length="277" mass="30608">MFSVKFWGVRGSIACCSVGHVAYGGNTSCIEVKAGDHRFILDAGTGIRMLGKELVENDVRAIHLLLSHTHWDHINGFPFFRPAYDPKRRLSVLAGNLKTYGGVESVLARQMQEPVFPVPLDAMKAIVEWQDFDAGDAFALYPDVQVRTAPLNHPNGATGYRIEHAGRAACYITDTEHIPGHPDEKILGLIAGADLVIYDSTYTEEEFPAHIGWGHSTWNEAVRLCRMAGAKRLAIFHHEADHDDTFMDAVGVEASQLWSGAFVAREGMEIRLDDPVP</sequence>
<evidence type="ECO:0000259" key="1">
    <source>
        <dbReference type="SMART" id="SM00849"/>
    </source>
</evidence>
<dbReference type="SMART" id="SM00849">
    <property type="entry name" value="Lactamase_B"/>
    <property type="match status" value="1"/>
</dbReference>
<accession>A0A380TCY5</accession>
<dbReference type="InterPro" id="IPR036866">
    <property type="entry name" value="RibonucZ/Hydroxyglut_hydro"/>
</dbReference>
<dbReference type="SUPFAM" id="SSF56281">
    <property type="entry name" value="Metallo-hydrolase/oxidoreductase"/>
    <property type="match status" value="1"/>
</dbReference>
<protein>
    <submittedName>
        <fullName evidence="2">MBL fold metallo-hydrolase</fullName>
    </submittedName>
</protein>
<dbReference type="GO" id="GO:0016787">
    <property type="term" value="F:hydrolase activity"/>
    <property type="evidence" value="ECO:0007669"/>
    <property type="project" value="UniProtKB-KW"/>
</dbReference>
<reference evidence="2" key="1">
    <citation type="submission" date="2018-07" db="EMBL/GenBank/DDBJ databases">
        <authorList>
            <person name="Quirk P.G."/>
            <person name="Krulwich T.A."/>
        </authorList>
    </citation>
    <scope>NUCLEOTIDE SEQUENCE</scope>
</reference>
<dbReference type="EMBL" id="UIDG01000105">
    <property type="protein sequence ID" value="SUS05405.1"/>
    <property type="molecule type" value="Genomic_DNA"/>
</dbReference>